<evidence type="ECO:0000313" key="2">
    <source>
        <dbReference type="Proteomes" id="UP000003536"/>
    </source>
</evidence>
<dbReference type="EMBL" id="AFCX01000179">
    <property type="protein sequence ID" value="EHD06360.1"/>
    <property type="molecule type" value="Genomic_DNA"/>
</dbReference>
<organism evidence="1 2">
    <name type="scientific">Salmonella enterica subsp. enterica serovar Wandsworth str. A4-580</name>
    <dbReference type="NCBI Taxonomy" id="913086"/>
    <lineage>
        <taxon>Bacteria</taxon>
        <taxon>Pseudomonadati</taxon>
        <taxon>Pseudomonadota</taxon>
        <taxon>Gammaproteobacteria</taxon>
        <taxon>Enterobacterales</taxon>
        <taxon>Enterobacteriaceae</taxon>
        <taxon>Salmonella</taxon>
    </lineage>
</organism>
<accession>G5S6V6</accession>
<evidence type="ECO:0000313" key="1">
    <source>
        <dbReference type="EMBL" id="EHD06360.1"/>
    </source>
</evidence>
<dbReference type="AlphaFoldDB" id="G5S6V6"/>
<name>G5S6V6_SALET</name>
<dbReference type="Proteomes" id="UP000003536">
    <property type="component" value="Unassembled WGS sequence"/>
</dbReference>
<comment type="caution">
    <text evidence="1">The sequence shown here is derived from an EMBL/GenBank/DDBJ whole genome shotgun (WGS) entry which is preliminary data.</text>
</comment>
<proteinExistence type="predicted"/>
<gene>
    <name evidence="1" type="ORF">LTSEWAN_0510</name>
</gene>
<protein>
    <submittedName>
        <fullName evidence="1">Uncharacterized protein</fullName>
    </submittedName>
</protein>
<reference evidence="1 2" key="1">
    <citation type="journal article" date="2011" name="BMC Genomics">
        <title>Genome sequencing reveals diversification of virulence factor content and possible host adaptation in distinct subpopulations of Salmonella enterica.</title>
        <authorList>
            <person name="den Bakker H.C."/>
            <person name="Moreno Switt A.I."/>
            <person name="Govoni G."/>
            <person name="Cummings C.A."/>
            <person name="Ranieri M.L."/>
            <person name="Degoricija L."/>
            <person name="Hoelzer K."/>
            <person name="Rodriguez-Rivera L.D."/>
            <person name="Brown S."/>
            <person name="Bolchacova E."/>
            <person name="Furtado M.R."/>
            <person name="Wiedmann M."/>
        </authorList>
    </citation>
    <scope>NUCLEOTIDE SEQUENCE [LARGE SCALE GENOMIC DNA]</scope>
    <source>
        <strain evidence="1 2">A4-580</strain>
    </source>
</reference>
<sequence>MWLVRQSGPNRAERGMDRYYYPLNPITDSDLLGLITCGTDRDDPGKLLR</sequence>